<organism evidence="1 2">
    <name type="scientific">Paramecium octaurelia</name>
    <dbReference type="NCBI Taxonomy" id="43137"/>
    <lineage>
        <taxon>Eukaryota</taxon>
        <taxon>Sar</taxon>
        <taxon>Alveolata</taxon>
        <taxon>Ciliophora</taxon>
        <taxon>Intramacronucleata</taxon>
        <taxon>Oligohymenophorea</taxon>
        <taxon>Peniculida</taxon>
        <taxon>Parameciidae</taxon>
        <taxon>Paramecium</taxon>
    </lineage>
</organism>
<evidence type="ECO:0000313" key="2">
    <source>
        <dbReference type="Proteomes" id="UP000683925"/>
    </source>
</evidence>
<name>A0A8S1XEK5_PAROT</name>
<dbReference type="Proteomes" id="UP000683925">
    <property type="component" value="Unassembled WGS sequence"/>
</dbReference>
<reference evidence="1" key="1">
    <citation type="submission" date="2021-01" db="EMBL/GenBank/DDBJ databases">
        <authorList>
            <consortium name="Genoscope - CEA"/>
            <person name="William W."/>
        </authorList>
    </citation>
    <scope>NUCLEOTIDE SEQUENCE</scope>
</reference>
<protein>
    <submittedName>
        <fullName evidence="1">Uncharacterized protein</fullName>
    </submittedName>
</protein>
<dbReference type="EMBL" id="CAJJDP010000120">
    <property type="protein sequence ID" value="CAD8199570.1"/>
    <property type="molecule type" value="Genomic_DNA"/>
</dbReference>
<comment type="caution">
    <text evidence="1">The sequence shown here is derived from an EMBL/GenBank/DDBJ whole genome shotgun (WGS) entry which is preliminary data.</text>
</comment>
<keyword evidence="2" id="KW-1185">Reference proteome</keyword>
<sequence length="35" mass="3831">MQLIYDTIITLNVAIQPGNVKITINPKLNSGAKFT</sequence>
<evidence type="ECO:0000313" key="1">
    <source>
        <dbReference type="EMBL" id="CAD8199570.1"/>
    </source>
</evidence>
<dbReference type="AlphaFoldDB" id="A0A8S1XEK5"/>
<proteinExistence type="predicted"/>
<accession>A0A8S1XEK5</accession>
<gene>
    <name evidence="1" type="ORF">POCTA_138.1.T1200011</name>
</gene>